<proteinExistence type="predicted"/>
<feature type="non-terminal residue" evidence="1">
    <location>
        <position position="1"/>
    </location>
</feature>
<dbReference type="EMBL" id="BARV01008237">
    <property type="protein sequence ID" value="GAI17422.1"/>
    <property type="molecule type" value="Genomic_DNA"/>
</dbReference>
<comment type="caution">
    <text evidence="1">The sequence shown here is derived from an EMBL/GenBank/DDBJ whole genome shotgun (WGS) entry which is preliminary data.</text>
</comment>
<evidence type="ECO:0000313" key="1">
    <source>
        <dbReference type="EMBL" id="GAI17422.1"/>
    </source>
</evidence>
<organism evidence="1">
    <name type="scientific">marine sediment metagenome</name>
    <dbReference type="NCBI Taxonomy" id="412755"/>
    <lineage>
        <taxon>unclassified sequences</taxon>
        <taxon>metagenomes</taxon>
        <taxon>ecological metagenomes</taxon>
    </lineage>
</organism>
<reference evidence="1" key="1">
    <citation type="journal article" date="2014" name="Front. Microbiol.">
        <title>High frequency of phylogenetically diverse reductive dehalogenase-homologous genes in deep subseafloor sedimentary metagenomes.</title>
        <authorList>
            <person name="Kawai M."/>
            <person name="Futagami T."/>
            <person name="Toyoda A."/>
            <person name="Takaki Y."/>
            <person name="Nishi S."/>
            <person name="Hori S."/>
            <person name="Arai W."/>
            <person name="Tsubouchi T."/>
            <person name="Morono Y."/>
            <person name="Uchiyama I."/>
            <person name="Ito T."/>
            <person name="Fujiyama A."/>
            <person name="Inagaki F."/>
            <person name="Takami H."/>
        </authorList>
    </citation>
    <scope>NUCLEOTIDE SEQUENCE</scope>
    <source>
        <strain evidence="1">Expedition CK06-06</strain>
    </source>
</reference>
<name>X1LDP3_9ZZZZ</name>
<protein>
    <submittedName>
        <fullName evidence="1">Uncharacterized protein</fullName>
    </submittedName>
</protein>
<gene>
    <name evidence="1" type="ORF">S06H3_16623</name>
</gene>
<dbReference type="AlphaFoldDB" id="X1LDP3"/>
<accession>X1LDP3</accession>
<sequence length="111" mass="12665">YECPPWFLVAFESQLTLSHIKTEIEEFKSQNSVESNKLVDAVFALGHGWVIDFGDGKGSFQFRTPDGISLEGWIWRDSGSVLFDLLGWLSVVMPRMIRFEPILPKYILPGE</sequence>